<accession>A0ABQ4NQU7</accession>
<sequence>MTVRPIIYIEHIRHDPMAGTLSGTAVRRRPNGEVIRQHMQLRIAQPIRTHDEAVRRLTRAATADC</sequence>
<dbReference type="RefSeq" id="WP_220750277.1">
    <property type="nucleotide sequence ID" value="NZ_BPFH01000007.1"/>
</dbReference>
<comment type="caution">
    <text evidence="1">The sequence shown here is derived from an EMBL/GenBank/DDBJ whole genome shotgun (WGS) entry which is preliminary data.</text>
</comment>
<dbReference type="EMBL" id="BPFH01000007">
    <property type="protein sequence ID" value="GIT96787.1"/>
    <property type="molecule type" value="Genomic_DNA"/>
</dbReference>
<organism evidence="1 2">
    <name type="scientific">Jannaschia pagri</name>
    <dbReference type="NCBI Taxonomy" id="2829797"/>
    <lineage>
        <taxon>Bacteria</taxon>
        <taxon>Pseudomonadati</taxon>
        <taxon>Pseudomonadota</taxon>
        <taxon>Alphaproteobacteria</taxon>
        <taxon>Rhodobacterales</taxon>
        <taxon>Roseobacteraceae</taxon>
        <taxon>Jannaschia</taxon>
    </lineage>
</organism>
<proteinExistence type="predicted"/>
<evidence type="ECO:0000313" key="1">
    <source>
        <dbReference type="EMBL" id="GIT96787.1"/>
    </source>
</evidence>
<gene>
    <name evidence="1" type="ORF">JANAI62_34100</name>
</gene>
<evidence type="ECO:0000313" key="2">
    <source>
        <dbReference type="Proteomes" id="UP000786693"/>
    </source>
</evidence>
<dbReference type="Proteomes" id="UP000786693">
    <property type="component" value="Unassembled WGS sequence"/>
</dbReference>
<reference evidence="1 2" key="1">
    <citation type="submission" date="2021-05" db="EMBL/GenBank/DDBJ databases">
        <title>Bacteria Genome sequencing.</title>
        <authorList>
            <person name="Takabe Y."/>
            <person name="Nakajima Y."/>
            <person name="Suzuki S."/>
            <person name="Shiozaki T."/>
        </authorList>
    </citation>
    <scope>NUCLEOTIDE SEQUENCE [LARGE SCALE GENOMIC DNA]</scope>
    <source>
        <strain evidence="1 2">AI_62</strain>
    </source>
</reference>
<name>A0ABQ4NQU7_9RHOB</name>
<keyword evidence="2" id="KW-1185">Reference proteome</keyword>
<protein>
    <submittedName>
        <fullName evidence="1">Uncharacterized protein</fullName>
    </submittedName>
</protein>